<keyword evidence="3" id="KW-1003">Cell membrane</keyword>
<evidence type="ECO:0000256" key="3">
    <source>
        <dbReference type="ARBA" id="ARBA00022475"/>
    </source>
</evidence>
<keyword evidence="9" id="KW-0472">Membrane</keyword>
<gene>
    <name evidence="11" type="ORF">SAMN05660413_00827</name>
</gene>
<evidence type="ECO:0000256" key="1">
    <source>
        <dbReference type="ARBA" id="ARBA00004202"/>
    </source>
</evidence>
<dbReference type="PROSITE" id="PS50893">
    <property type="entry name" value="ABC_TRANSPORTER_2"/>
    <property type="match status" value="1"/>
</dbReference>
<feature type="domain" description="ABC transporter" evidence="10">
    <location>
        <begin position="10"/>
        <end position="250"/>
    </location>
</feature>
<name>A0A1I4YMJ2_9FLAO</name>
<reference evidence="11 12" key="1">
    <citation type="submission" date="2016-10" db="EMBL/GenBank/DDBJ databases">
        <authorList>
            <person name="de Groot N.N."/>
        </authorList>
    </citation>
    <scope>NUCLEOTIDE SEQUENCE [LARGE SCALE GENOMIC DNA]</scope>
    <source>
        <strain evidence="11 12">DSM 17794</strain>
    </source>
</reference>
<dbReference type="InterPro" id="IPR051535">
    <property type="entry name" value="Siderophore_ABC-ATPase"/>
</dbReference>
<keyword evidence="2" id="KW-0813">Transport</keyword>
<evidence type="ECO:0000256" key="4">
    <source>
        <dbReference type="ARBA" id="ARBA00022496"/>
    </source>
</evidence>
<dbReference type="GO" id="GO:0005886">
    <property type="term" value="C:plasma membrane"/>
    <property type="evidence" value="ECO:0007669"/>
    <property type="project" value="UniProtKB-SubCell"/>
</dbReference>
<keyword evidence="8" id="KW-0406">Ion transport</keyword>
<dbReference type="GO" id="GO:0005524">
    <property type="term" value="F:ATP binding"/>
    <property type="evidence" value="ECO:0007669"/>
    <property type="project" value="UniProtKB-KW"/>
</dbReference>
<dbReference type="AlphaFoldDB" id="A0A1I4YMJ2"/>
<evidence type="ECO:0000256" key="7">
    <source>
        <dbReference type="ARBA" id="ARBA00023004"/>
    </source>
</evidence>
<dbReference type="EMBL" id="FOVL01000003">
    <property type="protein sequence ID" value="SFN38809.1"/>
    <property type="molecule type" value="Genomic_DNA"/>
</dbReference>
<evidence type="ECO:0000256" key="2">
    <source>
        <dbReference type="ARBA" id="ARBA00022448"/>
    </source>
</evidence>
<organism evidence="11 12">
    <name type="scientific">Salegentibacter flavus</name>
    <dbReference type="NCBI Taxonomy" id="287099"/>
    <lineage>
        <taxon>Bacteria</taxon>
        <taxon>Pseudomonadati</taxon>
        <taxon>Bacteroidota</taxon>
        <taxon>Flavobacteriia</taxon>
        <taxon>Flavobacteriales</taxon>
        <taxon>Flavobacteriaceae</taxon>
        <taxon>Salegentibacter</taxon>
    </lineage>
</organism>
<proteinExistence type="predicted"/>
<comment type="subcellular location">
    <subcellularLocation>
        <location evidence="1">Cell membrane</location>
        <topology evidence="1">Peripheral membrane protein</topology>
    </subcellularLocation>
</comment>
<dbReference type="Gene3D" id="3.40.50.300">
    <property type="entry name" value="P-loop containing nucleotide triphosphate hydrolases"/>
    <property type="match status" value="1"/>
</dbReference>
<dbReference type="Proteomes" id="UP000199153">
    <property type="component" value="Unassembled WGS sequence"/>
</dbReference>
<dbReference type="CDD" id="cd03214">
    <property type="entry name" value="ABC_Iron-Siderophores_B12_Hemin"/>
    <property type="match status" value="1"/>
</dbReference>
<evidence type="ECO:0000256" key="5">
    <source>
        <dbReference type="ARBA" id="ARBA00022741"/>
    </source>
</evidence>
<dbReference type="FunFam" id="3.40.50.300:FF:000134">
    <property type="entry name" value="Iron-enterobactin ABC transporter ATP-binding protein"/>
    <property type="match status" value="1"/>
</dbReference>
<dbReference type="Pfam" id="PF00005">
    <property type="entry name" value="ABC_tran"/>
    <property type="match status" value="1"/>
</dbReference>
<dbReference type="GO" id="GO:0006826">
    <property type="term" value="P:iron ion transport"/>
    <property type="evidence" value="ECO:0007669"/>
    <property type="project" value="UniProtKB-KW"/>
</dbReference>
<keyword evidence="4" id="KW-0410">Iron transport</keyword>
<evidence type="ECO:0000313" key="12">
    <source>
        <dbReference type="Proteomes" id="UP000199153"/>
    </source>
</evidence>
<sequence>MTENKPHSILKTEDLNIGYRGRNSDTIIAEKVNIDIFPGQLVAVIGINGIGKSTLLRSLSGVQESLSGKIFIAEKNLKNLPPLEQAALISLVLTGQPVSKNLSVFELVALGRQPYTNWIGRLTTNDLRHIKKSLRLVDIENLENKKCYELSDGQMQKVLIARALAQDTPLVILDEPTTHLDLYHKAYILQLLKKLTRKTNKAIVFASHEINLALQLCDKILLMQKNEIVMGSPKELVKSGELSRIFPSDLIFFDESSSSFKIKS</sequence>
<dbReference type="InterPro" id="IPR003439">
    <property type="entry name" value="ABC_transporter-like_ATP-bd"/>
</dbReference>
<accession>A0A1I4YMJ2</accession>
<keyword evidence="12" id="KW-1185">Reference proteome</keyword>
<keyword evidence="5" id="KW-0547">Nucleotide-binding</keyword>
<dbReference type="InterPro" id="IPR003593">
    <property type="entry name" value="AAA+_ATPase"/>
</dbReference>
<dbReference type="InterPro" id="IPR027417">
    <property type="entry name" value="P-loop_NTPase"/>
</dbReference>
<evidence type="ECO:0000256" key="9">
    <source>
        <dbReference type="ARBA" id="ARBA00023136"/>
    </source>
</evidence>
<dbReference type="PANTHER" id="PTHR42771:SF3">
    <property type="entry name" value="PETROBACTIN IMPORT ATP-BINDING PROTEIN YCLP"/>
    <property type="match status" value="1"/>
</dbReference>
<dbReference type="SUPFAM" id="SSF52540">
    <property type="entry name" value="P-loop containing nucleoside triphosphate hydrolases"/>
    <property type="match status" value="1"/>
</dbReference>
<dbReference type="RefSeq" id="WP_093406229.1">
    <property type="nucleotide sequence ID" value="NZ_FOVL01000003.1"/>
</dbReference>
<protein>
    <submittedName>
        <fullName evidence="11">Iron complex transport system ATP-binding protein</fullName>
    </submittedName>
</protein>
<dbReference type="GO" id="GO:0016887">
    <property type="term" value="F:ATP hydrolysis activity"/>
    <property type="evidence" value="ECO:0007669"/>
    <property type="project" value="InterPro"/>
</dbReference>
<dbReference type="SMART" id="SM00382">
    <property type="entry name" value="AAA"/>
    <property type="match status" value="1"/>
</dbReference>
<evidence type="ECO:0000259" key="10">
    <source>
        <dbReference type="PROSITE" id="PS50893"/>
    </source>
</evidence>
<evidence type="ECO:0000313" key="11">
    <source>
        <dbReference type="EMBL" id="SFN38809.1"/>
    </source>
</evidence>
<dbReference type="PANTHER" id="PTHR42771">
    <property type="entry name" value="IRON(3+)-HYDROXAMATE IMPORT ATP-BINDING PROTEIN FHUC"/>
    <property type="match status" value="1"/>
</dbReference>
<keyword evidence="6 11" id="KW-0067">ATP-binding</keyword>
<dbReference type="OrthoDB" id="9787851at2"/>
<evidence type="ECO:0000256" key="8">
    <source>
        <dbReference type="ARBA" id="ARBA00023065"/>
    </source>
</evidence>
<evidence type="ECO:0000256" key="6">
    <source>
        <dbReference type="ARBA" id="ARBA00022840"/>
    </source>
</evidence>
<dbReference type="STRING" id="287099.SAMN05660413_00827"/>
<keyword evidence="7" id="KW-0408">Iron</keyword>